<dbReference type="InterPro" id="IPR024414">
    <property type="entry name" value="Uncharacterised_PrgI"/>
</dbReference>
<comment type="caution">
    <text evidence="3">The sequence shown here is derived from an EMBL/GenBank/DDBJ whole genome shotgun (WGS) entry which is preliminary data.</text>
</comment>
<protein>
    <recommendedName>
        <fullName evidence="5">PrgI family protein</fullName>
    </recommendedName>
</protein>
<evidence type="ECO:0000256" key="2">
    <source>
        <dbReference type="SAM" id="Phobius"/>
    </source>
</evidence>
<reference evidence="3 4" key="1">
    <citation type="submission" date="2014-08" db="EMBL/GenBank/DDBJ databases">
        <title>Clostridium innocuum, an unnegligible vancomycin-resistant pathogen causing extra-intestinal infections.</title>
        <authorList>
            <person name="Feng Y."/>
            <person name="Chiu C.-H."/>
        </authorList>
    </citation>
    <scope>NUCLEOTIDE SEQUENCE [LARGE SCALE GENOMIC DNA]</scope>
    <source>
        <strain evidence="3 4">AN88</strain>
    </source>
</reference>
<keyword evidence="2" id="KW-0472">Membrane</keyword>
<dbReference type="EMBL" id="JQIF01000065">
    <property type="protein sequence ID" value="KGJ52486.1"/>
    <property type="molecule type" value="Genomic_DNA"/>
</dbReference>
<dbReference type="Proteomes" id="UP000030008">
    <property type="component" value="Unassembled WGS sequence"/>
</dbReference>
<dbReference type="Pfam" id="PF12666">
    <property type="entry name" value="PrgI"/>
    <property type="match status" value="1"/>
</dbReference>
<feature type="transmembrane region" description="Helical" evidence="2">
    <location>
        <begin position="27"/>
        <end position="44"/>
    </location>
</feature>
<sequence>MAAYVPVPRDLTRVKSKIFFNLTKRQLLCFGAAALIGLPVFFLLRMSGNVSLAVIGMMIVMLPLFFLAMYEKDGQPLEVIAKHFIESRFIRPKERPYRTDNYYAALMRQCQLEKEVEAIIFNSQKEKIGRHQSAKQSDKKTRKRNQEAD</sequence>
<evidence type="ECO:0000313" key="4">
    <source>
        <dbReference type="Proteomes" id="UP000030008"/>
    </source>
</evidence>
<evidence type="ECO:0000256" key="1">
    <source>
        <dbReference type="SAM" id="MobiDB-lite"/>
    </source>
</evidence>
<feature type="region of interest" description="Disordered" evidence="1">
    <location>
        <begin position="126"/>
        <end position="149"/>
    </location>
</feature>
<proteinExistence type="predicted"/>
<dbReference type="RefSeq" id="WP_044906239.1">
    <property type="nucleotide sequence ID" value="NZ_JQIF01000065.1"/>
</dbReference>
<gene>
    <name evidence="3" type="ORF">CIAN88_14650</name>
</gene>
<dbReference type="AlphaFoldDB" id="A0A099I4H3"/>
<feature type="compositionally biased region" description="Basic and acidic residues" evidence="1">
    <location>
        <begin position="136"/>
        <end position="149"/>
    </location>
</feature>
<accession>A0A099I4H3</accession>
<evidence type="ECO:0000313" key="3">
    <source>
        <dbReference type="EMBL" id="KGJ52486.1"/>
    </source>
</evidence>
<name>A0A099I4H3_CLOIN</name>
<feature type="transmembrane region" description="Helical" evidence="2">
    <location>
        <begin position="50"/>
        <end position="70"/>
    </location>
</feature>
<evidence type="ECO:0008006" key="5">
    <source>
        <dbReference type="Google" id="ProtNLM"/>
    </source>
</evidence>
<organism evidence="3 4">
    <name type="scientific">Clostridium innocuum</name>
    <dbReference type="NCBI Taxonomy" id="1522"/>
    <lineage>
        <taxon>Bacteria</taxon>
        <taxon>Bacillati</taxon>
        <taxon>Bacillota</taxon>
        <taxon>Clostridia</taxon>
        <taxon>Eubacteriales</taxon>
        <taxon>Clostridiaceae</taxon>
        <taxon>Clostridium</taxon>
    </lineage>
</organism>
<keyword evidence="2" id="KW-1133">Transmembrane helix</keyword>
<keyword evidence="2" id="KW-0812">Transmembrane</keyword>